<feature type="compositionally biased region" description="Low complexity" evidence="2">
    <location>
        <begin position="78"/>
        <end position="88"/>
    </location>
</feature>
<accession>A0AAD4QFA5</accession>
<feature type="compositionally biased region" description="Low complexity" evidence="2">
    <location>
        <begin position="24"/>
        <end position="42"/>
    </location>
</feature>
<feature type="region of interest" description="Disordered" evidence="2">
    <location>
        <begin position="430"/>
        <end position="452"/>
    </location>
</feature>
<keyword evidence="4" id="KW-1185">Reference proteome</keyword>
<organism evidence="3 4">
    <name type="scientific">Lactarius akahatsu</name>
    <dbReference type="NCBI Taxonomy" id="416441"/>
    <lineage>
        <taxon>Eukaryota</taxon>
        <taxon>Fungi</taxon>
        <taxon>Dikarya</taxon>
        <taxon>Basidiomycota</taxon>
        <taxon>Agaricomycotina</taxon>
        <taxon>Agaricomycetes</taxon>
        <taxon>Russulales</taxon>
        <taxon>Russulaceae</taxon>
        <taxon>Lactarius</taxon>
    </lineage>
</organism>
<evidence type="ECO:0000256" key="1">
    <source>
        <dbReference type="SAM" id="Coils"/>
    </source>
</evidence>
<feature type="region of interest" description="Disordered" evidence="2">
    <location>
        <begin position="1"/>
        <end position="47"/>
    </location>
</feature>
<protein>
    <recommendedName>
        <fullName evidence="5">SWI5-dependent HO expression protein 3</fullName>
    </recommendedName>
</protein>
<proteinExistence type="predicted"/>
<sequence length="479" mass="52683">MHHHHHHSSTLTAGIALHTPSPRPSSSASNRSSRARSPSLSLDDPVSVRHHMSALKHTIRHQQAQLQNLENHLQRTPRLPLTTSTNSPPSSPPSPSPSDLPPTTPNGKIKRRSSFDVLQSLAGPDSNLPLPRRDPGSLSQDGIREGVPMDFGAGPSSQSYKRQSSPTRTLSRIPVSSVGNARALADDGALSTPPRSAGATDAPPNSSTLQPPSPSLDGNRRLSLTPGGTTKVLADLQTGVINARNALENTKAQLRLSQRSVAQLTRQTEDLKEVRERLRLENEGLNNVVARKERLLQEVLERARKAETEAVTLKAQLKAETTSSKKSLREMEAALAESTALSSKSEREYITLRDSLKGMKSAWRADVDGLREDMQKREERWRNEVEVTGKKYAKLLEESKLRKADVASVQQLREEDARIRHEVEEEFREQISGLQEQARSSAEASKRAEKTAEHLAGELAHLRRLMRSASQPTAESSPT</sequence>
<dbReference type="PANTHER" id="PTHR23159:SF60">
    <property type="entry name" value="SPINDLE ASSEMBLY ABNORMAL PROTEIN 4"/>
    <property type="match status" value="1"/>
</dbReference>
<keyword evidence="1" id="KW-0175">Coiled coil</keyword>
<gene>
    <name evidence="3" type="ORF">EDB92DRAFT_1831074</name>
</gene>
<dbReference type="Proteomes" id="UP001201163">
    <property type="component" value="Unassembled WGS sequence"/>
</dbReference>
<feature type="compositionally biased region" description="Polar residues" evidence="2">
    <location>
        <begin position="155"/>
        <end position="170"/>
    </location>
</feature>
<evidence type="ECO:0008006" key="5">
    <source>
        <dbReference type="Google" id="ProtNLM"/>
    </source>
</evidence>
<reference evidence="3" key="1">
    <citation type="submission" date="2022-01" db="EMBL/GenBank/DDBJ databases">
        <title>Comparative genomics reveals a dynamic genome evolution in the ectomycorrhizal milk-cap (Lactarius) mushrooms.</title>
        <authorList>
            <consortium name="DOE Joint Genome Institute"/>
            <person name="Lebreton A."/>
            <person name="Tang N."/>
            <person name="Kuo A."/>
            <person name="LaButti K."/>
            <person name="Drula E."/>
            <person name="Barry K."/>
            <person name="Clum A."/>
            <person name="Lipzen A."/>
            <person name="Mousain D."/>
            <person name="Ng V."/>
            <person name="Wang R."/>
            <person name="Wang X."/>
            <person name="Dai Y."/>
            <person name="Henrissat B."/>
            <person name="Grigoriev I.V."/>
            <person name="Guerin-Laguette A."/>
            <person name="Yu F."/>
            <person name="Martin F.M."/>
        </authorList>
    </citation>
    <scope>NUCLEOTIDE SEQUENCE</scope>
    <source>
        <strain evidence="3">QP</strain>
    </source>
</reference>
<name>A0AAD4QFA5_9AGAM</name>
<feature type="compositionally biased region" description="Pro residues" evidence="2">
    <location>
        <begin position="89"/>
        <end position="104"/>
    </location>
</feature>
<feature type="coiled-coil region" evidence="1">
    <location>
        <begin position="233"/>
        <end position="316"/>
    </location>
</feature>
<evidence type="ECO:0000256" key="2">
    <source>
        <dbReference type="SAM" id="MobiDB-lite"/>
    </source>
</evidence>
<dbReference type="AlphaFoldDB" id="A0AAD4QFA5"/>
<dbReference type="EMBL" id="JAKELL010000002">
    <property type="protein sequence ID" value="KAH9000405.1"/>
    <property type="molecule type" value="Genomic_DNA"/>
</dbReference>
<dbReference type="PANTHER" id="PTHR23159">
    <property type="entry name" value="CENTROSOMAL PROTEIN 2"/>
    <property type="match status" value="1"/>
</dbReference>
<evidence type="ECO:0000313" key="4">
    <source>
        <dbReference type="Proteomes" id="UP001201163"/>
    </source>
</evidence>
<evidence type="ECO:0000313" key="3">
    <source>
        <dbReference type="EMBL" id="KAH9000405.1"/>
    </source>
</evidence>
<comment type="caution">
    <text evidence="3">The sequence shown here is derived from an EMBL/GenBank/DDBJ whole genome shotgun (WGS) entry which is preliminary data.</text>
</comment>
<feature type="region of interest" description="Disordered" evidence="2">
    <location>
        <begin position="78"/>
        <end position="227"/>
    </location>
</feature>